<keyword evidence="1" id="KW-0472">Membrane</keyword>
<dbReference type="Proteomes" id="UP000490939">
    <property type="component" value="Unassembled WGS sequence"/>
</dbReference>
<proteinExistence type="predicted"/>
<evidence type="ECO:0000313" key="2">
    <source>
        <dbReference type="EMBL" id="KAE9976540.1"/>
    </source>
</evidence>
<evidence type="ECO:0000313" key="4">
    <source>
        <dbReference type="Proteomes" id="UP000447873"/>
    </source>
</evidence>
<accession>A0A8H3Z476</accession>
<reference evidence="3 5" key="1">
    <citation type="submission" date="2019-07" db="EMBL/GenBank/DDBJ databases">
        <title>Venturia inaequalis Genome Resource.</title>
        <authorList>
            <person name="Lichtner F.J."/>
        </authorList>
    </citation>
    <scope>NUCLEOTIDE SEQUENCE [LARGE SCALE GENOMIC DNA]</scope>
    <source>
        <strain evidence="2 4">120213</strain>
        <strain evidence="3 5">DMI_063113</strain>
    </source>
</reference>
<keyword evidence="1" id="KW-0812">Transmembrane</keyword>
<dbReference type="Proteomes" id="UP000447873">
    <property type="component" value="Unassembled WGS sequence"/>
</dbReference>
<comment type="caution">
    <text evidence="3">The sequence shown here is derived from an EMBL/GenBank/DDBJ whole genome shotgun (WGS) entry which is preliminary data.</text>
</comment>
<feature type="transmembrane region" description="Helical" evidence="1">
    <location>
        <begin position="19"/>
        <end position="40"/>
    </location>
</feature>
<dbReference type="EMBL" id="WNWS01000172">
    <property type="protein sequence ID" value="KAE9976540.1"/>
    <property type="molecule type" value="Genomic_DNA"/>
</dbReference>
<evidence type="ECO:0000313" key="5">
    <source>
        <dbReference type="Proteomes" id="UP000490939"/>
    </source>
</evidence>
<dbReference type="AlphaFoldDB" id="A0A8H3Z476"/>
<sequence length="80" mass="8572">MPTVTTIFLPPSFIQDQPWLVSCCLTLATVGFAALLAAYLGRETSAGVLQPLLMDVKPGPNAERAEEDVQEAVIPKVFIA</sequence>
<name>A0A8H3Z476_VENIN</name>
<keyword evidence="1" id="KW-1133">Transmembrane helix</keyword>
<protein>
    <submittedName>
        <fullName evidence="3">Uncharacterized protein</fullName>
    </submittedName>
</protein>
<organism evidence="3 5">
    <name type="scientific">Venturia inaequalis</name>
    <name type="common">Apple scab fungus</name>
    <dbReference type="NCBI Taxonomy" id="5025"/>
    <lineage>
        <taxon>Eukaryota</taxon>
        <taxon>Fungi</taxon>
        <taxon>Dikarya</taxon>
        <taxon>Ascomycota</taxon>
        <taxon>Pezizomycotina</taxon>
        <taxon>Dothideomycetes</taxon>
        <taxon>Pleosporomycetidae</taxon>
        <taxon>Venturiales</taxon>
        <taxon>Venturiaceae</taxon>
        <taxon>Venturia</taxon>
    </lineage>
</organism>
<dbReference type="EMBL" id="WNWR01000288">
    <property type="protein sequence ID" value="KAE9984759.1"/>
    <property type="molecule type" value="Genomic_DNA"/>
</dbReference>
<gene>
    <name evidence="3" type="ORF">EG327_004896</name>
    <name evidence="2" type="ORF">EG328_002573</name>
</gene>
<evidence type="ECO:0000313" key="3">
    <source>
        <dbReference type="EMBL" id="KAE9984759.1"/>
    </source>
</evidence>
<keyword evidence="5" id="KW-1185">Reference proteome</keyword>
<evidence type="ECO:0000256" key="1">
    <source>
        <dbReference type="SAM" id="Phobius"/>
    </source>
</evidence>